<accession>A0A161S1I7</accession>
<sequence>MIVTLTPNPSVDRAVTVDALRRGHVLRAHASRVDPGGKGVNVGRALSAMGADPLVIVPSGGPEGALFETLLAEDGTPTRVVPIAESMRMNISVLEPGGTTTKLNEAGPALTAADVDSLLETTLEHAAPGVWIAGCGSLPPGAPADLYAALVREAQARGARVAVDTSGAPFAAAVAAAPTLIKPNRIELAELCGRSLDTLGAVIDTARELVAAGVENVAVSLGRDGAVLVTAEEALHATAVITDPVSTVGAGDCMLAGLLLGLDQGAGAASALSQGVVWGAAAVRLEGTAVPTPAHLVDIPLSITREPELALPLDD</sequence>
<evidence type="ECO:0000256" key="4">
    <source>
        <dbReference type="ARBA" id="ARBA00022679"/>
    </source>
</evidence>
<evidence type="ECO:0000256" key="3">
    <source>
        <dbReference type="ARBA" id="ARBA00013596"/>
    </source>
</evidence>
<dbReference type="PANTHER" id="PTHR46566:SF5">
    <property type="entry name" value="1-PHOSPHOFRUCTOKINASE"/>
    <property type="match status" value="1"/>
</dbReference>
<dbReference type="InterPro" id="IPR002173">
    <property type="entry name" value="Carboh/pur_kinase_PfkB_CS"/>
</dbReference>
<dbReference type="GO" id="GO:0008662">
    <property type="term" value="F:1-phosphofructokinase activity"/>
    <property type="evidence" value="ECO:0007669"/>
    <property type="project" value="UniProtKB-UniRule"/>
</dbReference>
<reference evidence="14 16" key="3">
    <citation type="submission" date="2019-02" db="EMBL/GenBank/DDBJ databases">
        <authorList>
            <consortium name="Pathogen Informatics"/>
        </authorList>
    </citation>
    <scope>NUCLEOTIDE SEQUENCE [LARGE SCALE GENOMIC DNA]</scope>
    <source>
        <strain evidence="14 16">3012STDY7078520</strain>
    </source>
</reference>
<dbReference type="CDD" id="cd01164">
    <property type="entry name" value="FruK_PfkB_like"/>
    <property type="match status" value="1"/>
</dbReference>
<dbReference type="Proteomes" id="UP000386281">
    <property type="component" value="Unassembled WGS sequence"/>
</dbReference>
<evidence type="ECO:0000256" key="1">
    <source>
        <dbReference type="ARBA" id="ARBA00010688"/>
    </source>
</evidence>
<evidence type="ECO:0000256" key="10">
    <source>
        <dbReference type="PIRNR" id="PIRNR000535"/>
    </source>
</evidence>
<evidence type="ECO:0000313" key="15">
    <source>
        <dbReference type="Proteomes" id="UP000076612"/>
    </source>
</evidence>
<dbReference type="InterPro" id="IPR011611">
    <property type="entry name" value="PfkB_dom"/>
</dbReference>
<dbReference type="EMBL" id="LQQR01000047">
    <property type="protein sequence ID" value="KZE12326.1"/>
    <property type="molecule type" value="Genomic_DNA"/>
</dbReference>
<evidence type="ECO:0000256" key="2">
    <source>
        <dbReference type="ARBA" id="ARBA00012131"/>
    </source>
</evidence>
<dbReference type="GO" id="GO:0016052">
    <property type="term" value="P:carbohydrate catabolic process"/>
    <property type="evidence" value="ECO:0007669"/>
    <property type="project" value="UniProtKB-ARBA"/>
</dbReference>
<keyword evidence="4 10" id="KW-0808">Transferase</keyword>
<dbReference type="SUPFAM" id="SSF53613">
    <property type="entry name" value="Ribokinase-like"/>
    <property type="match status" value="1"/>
</dbReference>
<dbReference type="NCBIfam" id="TIGR03168">
    <property type="entry name" value="1-PFK"/>
    <property type="match status" value="1"/>
</dbReference>
<name>A0A161S1I7_9MICO</name>
<dbReference type="Proteomes" id="UP000076612">
    <property type="component" value="Unassembled WGS sequence"/>
</dbReference>
<dbReference type="Gene3D" id="3.40.1190.20">
    <property type="match status" value="1"/>
</dbReference>
<keyword evidence="7 11" id="KW-0067">ATP-binding</keyword>
<proteinExistence type="inferred from homology"/>
<reference evidence="15" key="1">
    <citation type="submission" date="2016-01" db="EMBL/GenBank/DDBJ databases">
        <title>Draft genome of Chromobacterium sp. F49.</title>
        <authorList>
            <person name="Hong K.W."/>
        </authorList>
    </citation>
    <scope>NUCLEOTIDE SEQUENCE [LARGE SCALE GENOMIC DNA]</scope>
    <source>
        <strain evidence="15">M40</strain>
    </source>
</reference>
<reference evidence="13" key="2">
    <citation type="submission" date="2016-01" db="EMBL/GenBank/DDBJ databases">
        <authorList>
            <person name="Hong K.W."/>
        </authorList>
    </citation>
    <scope>NUCLEOTIDE SEQUENCE</scope>
    <source>
        <strain evidence="13">M40</strain>
    </source>
</reference>
<protein>
    <recommendedName>
        <fullName evidence="3 11">1-phosphofructokinase</fullName>
        <shortName evidence="11">Fru1PK</shortName>
        <ecNumber evidence="2 11">2.7.1.56</ecNumber>
    </recommendedName>
    <alternativeName>
        <fullName evidence="8 11">Fructose 1-phosphate kinase</fullName>
    </alternativeName>
</protein>
<dbReference type="FunFam" id="3.40.1190.20:FF:000001">
    <property type="entry name" value="Phosphofructokinase"/>
    <property type="match status" value="1"/>
</dbReference>
<dbReference type="PIRSF" id="PIRSF000535">
    <property type="entry name" value="1PFK/6PFK/LacC"/>
    <property type="match status" value="1"/>
</dbReference>
<dbReference type="Pfam" id="PF00294">
    <property type="entry name" value="PfkB"/>
    <property type="match status" value="1"/>
</dbReference>
<dbReference type="PROSITE" id="PS00584">
    <property type="entry name" value="PFKB_KINASES_2"/>
    <property type="match status" value="1"/>
</dbReference>
<dbReference type="STRING" id="33889.AVW13_16135"/>
<dbReference type="InterPro" id="IPR022463">
    <property type="entry name" value="1-PFruKinase"/>
</dbReference>
<dbReference type="AlphaFoldDB" id="A0A161S1I7"/>
<dbReference type="NCBIfam" id="TIGR03828">
    <property type="entry name" value="pfkB"/>
    <property type="match status" value="1"/>
</dbReference>
<keyword evidence="5 11" id="KW-0547">Nucleotide-binding</keyword>
<evidence type="ECO:0000313" key="16">
    <source>
        <dbReference type="Proteomes" id="UP000386281"/>
    </source>
</evidence>
<evidence type="ECO:0000256" key="9">
    <source>
        <dbReference type="ARBA" id="ARBA00047745"/>
    </source>
</evidence>
<keyword evidence="6 11" id="KW-0418">Kinase</keyword>
<comment type="function">
    <text evidence="11">Catalyzes the ATP-dependent phosphorylation of fructose-l-phosphate to fructose-l,6-bisphosphate.</text>
</comment>
<dbReference type="RefSeq" id="WP_009380977.1">
    <property type="nucleotide sequence ID" value="NZ_CAACXN010000015.1"/>
</dbReference>
<dbReference type="EMBL" id="CAACXN010000015">
    <property type="protein sequence ID" value="VEW13657.1"/>
    <property type="molecule type" value="Genomic_DNA"/>
</dbReference>
<evidence type="ECO:0000313" key="14">
    <source>
        <dbReference type="EMBL" id="VEW13657.1"/>
    </source>
</evidence>
<evidence type="ECO:0000256" key="7">
    <source>
        <dbReference type="ARBA" id="ARBA00022840"/>
    </source>
</evidence>
<evidence type="ECO:0000259" key="12">
    <source>
        <dbReference type="Pfam" id="PF00294"/>
    </source>
</evidence>
<feature type="domain" description="Carbohydrate kinase PfkB" evidence="12">
    <location>
        <begin position="15"/>
        <end position="293"/>
    </location>
</feature>
<gene>
    <name evidence="14" type="primary">lacC_1</name>
    <name evidence="13" type="ORF">AVW13_16135</name>
    <name evidence="14" type="ORF">NCTC12391_01891</name>
</gene>
<dbReference type="GO" id="GO:0005829">
    <property type="term" value="C:cytosol"/>
    <property type="evidence" value="ECO:0007669"/>
    <property type="project" value="TreeGrafter"/>
</dbReference>
<dbReference type="PANTHER" id="PTHR46566">
    <property type="entry name" value="1-PHOSPHOFRUCTOKINASE-RELATED"/>
    <property type="match status" value="1"/>
</dbReference>
<dbReference type="GO" id="GO:0005524">
    <property type="term" value="F:ATP binding"/>
    <property type="evidence" value="ECO:0007669"/>
    <property type="project" value="UniProtKB-UniRule"/>
</dbReference>
<evidence type="ECO:0000256" key="6">
    <source>
        <dbReference type="ARBA" id="ARBA00022777"/>
    </source>
</evidence>
<comment type="catalytic activity">
    <reaction evidence="9 11">
        <text>beta-D-fructose 1-phosphate + ATP = beta-D-fructose 1,6-bisphosphate + ADP + H(+)</text>
        <dbReference type="Rhea" id="RHEA:14213"/>
        <dbReference type="ChEBI" id="CHEBI:15378"/>
        <dbReference type="ChEBI" id="CHEBI:30616"/>
        <dbReference type="ChEBI" id="CHEBI:32966"/>
        <dbReference type="ChEBI" id="CHEBI:138881"/>
        <dbReference type="ChEBI" id="CHEBI:456216"/>
        <dbReference type="EC" id="2.7.1.56"/>
    </reaction>
</comment>
<evidence type="ECO:0000256" key="8">
    <source>
        <dbReference type="ARBA" id="ARBA00032802"/>
    </source>
</evidence>
<evidence type="ECO:0000256" key="11">
    <source>
        <dbReference type="RuleBase" id="RU369061"/>
    </source>
</evidence>
<comment type="similarity">
    <text evidence="1 11">Belongs to the carbohydrate kinase PfkB family.</text>
</comment>
<dbReference type="GO" id="GO:0044281">
    <property type="term" value="P:small molecule metabolic process"/>
    <property type="evidence" value="ECO:0007669"/>
    <property type="project" value="UniProtKB-ARBA"/>
</dbReference>
<organism evidence="14 16">
    <name type="scientific">Brevibacterium casei</name>
    <dbReference type="NCBI Taxonomy" id="33889"/>
    <lineage>
        <taxon>Bacteria</taxon>
        <taxon>Bacillati</taxon>
        <taxon>Actinomycetota</taxon>
        <taxon>Actinomycetes</taxon>
        <taxon>Micrococcales</taxon>
        <taxon>Brevibacteriaceae</taxon>
        <taxon>Brevibacterium</taxon>
    </lineage>
</organism>
<evidence type="ECO:0000313" key="13">
    <source>
        <dbReference type="EMBL" id="KZE12326.1"/>
    </source>
</evidence>
<dbReference type="InterPro" id="IPR029056">
    <property type="entry name" value="Ribokinase-like"/>
</dbReference>
<evidence type="ECO:0000256" key="5">
    <source>
        <dbReference type="ARBA" id="ARBA00022741"/>
    </source>
</evidence>
<dbReference type="InterPro" id="IPR017583">
    <property type="entry name" value="Tagatose/fructose_Pkinase"/>
</dbReference>
<dbReference type="EC" id="2.7.1.56" evidence="2 11"/>